<dbReference type="NCBIfam" id="NF010041">
    <property type="entry name" value="PRK13517.1-1"/>
    <property type="match status" value="1"/>
</dbReference>
<feature type="compositionally biased region" description="Low complexity" evidence="6">
    <location>
        <begin position="357"/>
        <end position="380"/>
    </location>
</feature>
<dbReference type="PANTHER" id="PTHR36510">
    <property type="entry name" value="GLUTAMATE--CYSTEINE LIGASE 2-RELATED"/>
    <property type="match status" value="1"/>
</dbReference>
<evidence type="ECO:0000313" key="7">
    <source>
        <dbReference type="EMBL" id="MCF2527183.1"/>
    </source>
</evidence>
<dbReference type="Proteomes" id="UP001165378">
    <property type="component" value="Unassembled WGS sequence"/>
</dbReference>
<dbReference type="InterPro" id="IPR050141">
    <property type="entry name" value="GCL_type2/YbdK_subfam"/>
</dbReference>
<keyword evidence="1 5" id="KW-0436">Ligase</keyword>
<comment type="caution">
    <text evidence="7">The sequence shown here is derived from an EMBL/GenBank/DDBJ whole genome shotgun (WGS) entry which is preliminary data.</text>
</comment>
<dbReference type="EC" id="6.3.2.2" evidence="5"/>
<evidence type="ECO:0000256" key="2">
    <source>
        <dbReference type="ARBA" id="ARBA00022741"/>
    </source>
</evidence>
<dbReference type="RefSeq" id="WP_235051326.1">
    <property type="nucleotide sequence ID" value="NZ_JAKFHA010000003.1"/>
</dbReference>
<comment type="function">
    <text evidence="5">ATP-dependent carboxylate-amine ligase which exhibits weak glutamate--cysteine ligase activity.</text>
</comment>
<dbReference type="NCBIfam" id="TIGR02050">
    <property type="entry name" value="gshA_cyan_rel"/>
    <property type="match status" value="1"/>
</dbReference>
<reference evidence="7" key="1">
    <citation type="submission" date="2022-01" db="EMBL/GenBank/DDBJ databases">
        <title>Genome-Based Taxonomic Classification of the Phylum Actinobacteria.</title>
        <authorList>
            <person name="Gao Y."/>
        </authorList>
    </citation>
    <scope>NUCLEOTIDE SEQUENCE</scope>
    <source>
        <strain evidence="7">KLBMP 8922</strain>
    </source>
</reference>
<evidence type="ECO:0000256" key="6">
    <source>
        <dbReference type="SAM" id="MobiDB-lite"/>
    </source>
</evidence>
<sequence>MHVRMGVEEEFHVIDASSGLLVPEAPALSADLPAETFTGEFQLSVIESRSGVHSTLGALREDLAAIRGTLVEAASEHGLAVVAAGTVPLVRGDSLGFAADERSAKMADEYQAVAEEQLICGAQVHIDIPDRDTAVRAMPVVSPWLSVLLALSASSPFWQGADTGYASWRTMLWQRWPTAGPAGVYRSAAEYDAAVRALVRTRVISDPGMVYSDVRPSDHVKTLELRICDACPDIGTVVLIAGLFRALVVDACRAVDSGDPPAPAPDGWLRAASWRAARSGLEGDLLDPSTGAPAPAGQVVRSLLARLRPTLEAFGDWEAVTAAAEAMLTEGSVARRLRNRAAGASWREVALALADSTRGGASAPATRATSSTSEARPSAA</sequence>
<dbReference type="PANTHER" id="PTHR36510:SF1">
    <property type="entry name" value="GLUTAMATE--CYSTEINE LIGASE 2-RELATED"/>
    <property type="match status" value="1"/>
</dbReference>
<keyword evidence="8" id="KW-1185">Reference proteome</keyword>
<name>A0AA41PWF9_9ACTN</name>
<evidence type="ECO:0000256" key="1">
    <source>
        <dbReference type="ARBA" id="ARBA00022598"/>
    </source>
</evidence>
<comment type="catalytic activity">
    <reaction evidence="4 5">
        <text>L-cysteine + L-glutamate + ATP = gamma-L-glutamyl-L-cysteine + ADP + phosphate + H(+)</text>
        <dbReference type="Rhea" id="RHEA:13285"/>
        <dbReference type="ChEBI" id="CHEBI:15378"/>
        <dbReference type="ChEBI" id="CHEBI:29985"/>
        <dbReference type="ChEBI" id="CHEBI:30616"/>
        <dbReference type="ChEBI" id="CHEBI:35235"/>
        <dbReference type="ChEBI" id="CHEBI:43474"/>
        <dbReference type="ChEBI" id="CHEBI:58173"/>
        <dbReference type="ChEBI" id="CHEBI:456216"/>
        <dbReference type="EC" id="6.3.2.2"/>
    </reaction>
</comment>
<dbReference type="EMBL" id="JAKFHA010000003">
    <property type="protein sequence ID" value="MCF2527183.1"/>
    <property type="molecule type" value="Genomic_DNA"/>
</dbReference>
<keyword evidence="2 5" id="KW-0547">Nucleotide-binding</keyword>
<protein>
    <recommendedName>
        <fullName evidence="5">Putative glutamate--cysteine ligase 2</fullName>
        <ecNumber evidence="5">6.3.2.2</ecNumber>
    </recommendedName>
    <alternativeName>
        <fullName evidence="5">Gamma-glutamylcysteine synthetase 2</fullName>
        <shortName evidence="5">GCS 2</shortName>
        <shortName evidence="5">Gamma-GCS 2</shortName>
    </alternativeName>
</protein>
<dbReference type="GO" id="GO:0004357">
    <property type="term" value="F:glutamate-cysteine ligase activity"/>
    <property type="evidence" value="ECO:0007669"/>
    <property type="project" value="UniProtKB-EC"/>
</dbReference>
<dbReference type="InterPro" id="IPR014746">
    <property type="entry name" value="Gln_synth/guanido_kin_cat_dom"/>
</dbReference>
<evidence type="ECO:0000256" key="5">
    <source>
        <dbReference type="HAMAP-Rule" id="MF_01609"/>
    </source>
</evidence>
<feature type="region of interest" description="Disordered" evidence="6">
    <location>
        <begin position="355"/>
        <end position="380"/>
    </location>
</feature>
<keyword evidence="3 5" id="KW-0067">ATP-binding</keyword>
<dbReference type="InterPro" id="IPR011793">
    <property type="entry name" value="YbdK"/>
</dbReference>
<accession>A0AA41PWF9</accession>
<gene>
    <name evidence="7" type="ORF">LZ495_08130</name>
</gene>
<dbReference type="AlphaFoldDB" id="A0AA41PWF9"/>
<comment type="similarity">
    <text evidence="5">Belongs to the glutamate--cysteine ligase type 2 family. YbdK subfamily.</text>
</comment>
<dbReference type="Gene3D" id="3.30.590.20">
    <property type="match status" value="1"/>
</dbReference>
<dbReference type="SUPFAM" id="SSF55931">
    <property type="entry name" value="Glutamine synthetase/guanido kinase"/>
    <property type="match status" value="1"/>
</dbReference>
<evidence type="ECO:0000313" key="8">
    <source>
        <dbReference type="Proteomes" id="UP001165378"/>
    </source>
</evidence>
<evidence type="ECO:0000256" key="3">
    <source>
        <dbReference type="ARBA" id="ARBA00022840"/>
    </source>
</evidence>
<proteinExistence type="inferred from homology"/>
<dbReference type="HAMAP" id="MF_01609">
    <property type="entry name" value="Glu_cys_ligase_2"/>
    <property type="match status" value="1"/>
</dbReference>
<evidence type="ECO:0000256" key="4">
    <source>
        <dbReference type="ARBA" id="ARBA00048819"/>
    </source>
</evidence>
<dbReference type="Pfam" id="PF04107">
    <property type="entry name" value="GCS2"/>
    <property type="match status" value="1"/>
</dbReference>
<dbReference type="GO" id="GO:0042398">
    <property type="term" value="P:modified amino acid biosynthetic process"/>
    <property type="evidence" value="ECO:0007669"/>
    <property type="project" value="InterPro"/>
</dbReference>
<dbReference type="InterPro" id="IPR006336">
    <property type="entry name" value="GCS2"/>
</dbReference>
<organism evidence="7 8">
    <name type="scientific">Yinghuangia soli</name>
    <dbReference type="NCBI Taxonomy" id="2908204"/>
    <lineage>
        <taxon>Bacteria</taxon>
        <taxon>Bacillati</taxon>
        <taxon>Actinomycetota</taxon>
        <taxon>Actinomycetes</taxon>
        <taxon>Kitasatosporales</taxon>
        <taxon>Streptomycetaceae</taxon>
        <taxon>Yinghuangia</taxon>
    </lineage>
</organism>
<dbReference type="GO" id="GO:0005524">
    <property type="term" value="F:ATP binding"/>
    <property type="evidence" value="ECO:0007669"/>
    <property type="project" value="UniProtKB-KW"/>
</dbReference>